<proteinExistence type="predicted"/>
<evidence type="ECO:0000313" key="3">
    <source>
        <dbReference type="Proteomes" id="UP000249169"/>
    </source>
</evidence>
<organism evidence="2 3">
    <name type="scientific">Lujinxingia litoralis</name>
    <dbReference type="NCBI Taxonomy" id="2211119"/>
    <lineage>
        <taxon>Bacteria</taxon>
        <taxon>Deltaproteobacteria</taxon>
        <taxon>Bradymonadales</taxon>
        <taxon>Lujinxingiaceae</taxon>
        <taxon>Lujinxingia</taxon>
    </lineage>
</organism>
<dbReference type="Proteomes" id="UP000249169">
    <property type="component" value="Unassembled WGS sequence"/>
</dbReference>
<sequence>MGWALAALLVLSVGMPEAQAQGAPAVSVPGEFGRVDGDQQAVMRGGFEVAPYVGSYDARGHFVTLGDTRAADLVLRLGGGLRVGVEALQVHAEAALPLAYRALAGEQVAPWVGPIEGLVGVRWTLLDDLRLGLDSALRASWVPTVELYARLGVPVWRGQRGVAVGGGAALLEAGAWEPGGGARLAKYISYRDVVSWSLEGAFALARSTEGGAGVRGGASLRSVVTWTRVHSMTLSYGALGEVALRGAVYQDEQTQAATGPALAVRVGGFVSYALAYPYWEISAQLSSDWVGPRGAYNLPYVGPRVGVSLQRAFF</sequence>
<evidence type="ECO:0000313" key="2">
    <source>
        <dbReference type="EMBL" id="RAL20257.1"/>
    </source>
</evidence>
<evidence type="ECO:0000256" key="1">
    <source>
        <dbReference type="SAM" id="SignalP"/>
    </source>
</evidence>
<dbReference type="AlphaFoldDB" id="A0A328C389"/>
<protein>
    <recommendedName>
        <fullName evidence="4">Transporter</fullName>
    </recommendedName>
</protein>
<feature type="chain" id="PRO_5016289581" description="Transporter" evidence="1">
    <location>
        <begin position="21"/>
        <end position="314"/>
    </location>
</feature>
<evidence type="ECO:0008006" key="4">
    <source>
        <dbReference type="Google" id="ProtNLM"/>
    </source>
</evidence>
<keyword evidence="3" id="KW-1185">Reference proteome</keyword>
<reference evidence="2 3" key="1">
    <citation type="submission" date="2018-05" db="EMBL/GenBank/DDBJ databases">
        <title>Lujinxingia marina gen. nov. sp. nov., a new facultative anaerobic member of the class Deltaproteobacteria, and proposal of Lujinxingaceae fam. nov.</title>
        <authorList>
            <person name="Li C.-M."/>
        </authorList>
    </citation>
    <scope>NUCLEOTIDE SEQUENCE [LARGE SCALE GENOMIC DNA]</scope>
    <source>
        <strain evidence="2 3">B210</strain>
    </source>
</reference>
<gene>
    <name evidence="2" type="ORF">DL240_17920</name>
</gene>
<accession>A0A328C389</accession>
<feature type="signal peptide" evidence="1">
    <location>
        <begin position="1"/>
        <end position="20"/>
    </location>
</feature>
<keyword evidence="1" id="KW-0732">Signal</keyword>
<dbReference type="EMBL" id="QHKO01000012">
    <property type="protein sequence ID" value="RAL20257.1"/>
    <property type="molecule type" value="Genomic_DNA"/>
</dbReference>
<comment type="caution">
    <text evidence="2">The sequence shown here is derived from an EMBL/GenBank/DDBJ whole genome shotgun (WGS) entry which is preliminary data.</text>
</comment>
<name>A0A328C389_9DELT</name>